<name>A0A1H8V7C2_9FIRM</name>
<evidence type="ECO:0000313" key="2">
    <source>
        <dbReference type="EMBL" id="SEP11279.1"/>
    </source>
</evidence>
<dbReference type="AlphaFoldDB" id="A0A1H8V7C2"/>
<gene>
    <name evidence="2" type="ORF">SAMN04490178_110113</name>
</gene>
<sequence>MCRVMVIVIARLKVRTGKKGELFKLAQHILAETRQEEGCISYELMDDPYSEENCAFVERWTDRAALTRHMQTPHFSDWRQKSADYLTGPSDVSLYQAEPTGL</sequence>
<accession>A0A1H8V7C2</accession>
<protein>
    <submittedName>
        <fullName evidence="2">Quinol monooxygenase YgiN</fullName>
    </submittedName>
</protein>
<reference evidence="2 3" key="1">
    <citation type="submission" date="2016-10" db="EMBL/GenBank/DDBJ databases">
        <authorList>
            <person name="de Groot N.N."/>
        </authorList>
    </citation>
    <scope>NUCLEOTIDE SEQUENCE [LARGE SCALE GENOMIC DNA]</scope>
    <source>
        <strain evidence="2 3">DSM 13305</strain>
    </source>
</reference>
<dbReference type="PANTHER" id="PTHR33336:SF15">
    <property type="entry name" value="ABM DOMAIN-CONTAINING PROTEIN"/>
    <property type="match status" value="1"/>
</dbReference>
<dbReference type="EMBL" id="FODY01000010">
    <property type="protein sequence ID" value="SEP11279.1"/>
    <property type="molecule type" value="Genomic_DNA"/>
</dbReference>
<proteinExistence type="predicted"/>
<dbReference type="Proteomes" id="UP000198847">
    <property type="component" value="Unassembled WGS sequence"/>
</dbReference>
<evidence type="ECO:0000313" key="3">
    <source>
        <dbReference type="Proteomes" id="UP000198847"/>
    </source>
</evidence>
<dbReference type="PANTHER" id="PTHR33336">
    <property type="entry name" value="QUINOL MONOOXYGENASE YGIN-RELATED"/>
    <property type="match status" value="1"/>
</dbReference>
<dbReference type="STRING" id="112903.SAMN04490178_110113"/>
<dbReference type="InterPro" id="IPR011008">
    <property type="entry name" value="Dimeric_a/b-barrel"/>
</dbReference>
<dbReference type="InterPro" id="IPR007138">
    <property type="entry name" value="ABM_dom"/>
</dbReference>
<keyword evidence="2" id="KW-0560">Oxidoreductase</keyword>
<dbReference type="Pfam" id="PF03992">
    <property type="entry name" value="ABM"/>
    <property type="match status" value="1"/>
</dbReference>
<dbReference type="Gene3D" id="3.30.70.100">
    <property type="match status" value="1"/>
</dbReference>
<keyword evidence="2" id="KW-0503">Monooxygenase</keyword>
<dbReference type="SUPFAM" id="SSF54909">
    <property type="entry name" value="Dimeric alpha+beta barrel"/>
    <property type="match status" value="1"/>
</dbReference>
<dbReference type="GO" id="GO:0004497">
    <property type="term" value="F:monooxygenase activity"/>
    <property type="evidence" value="ECO:0007669"/>
    <property type="project" value="UniProtKB-KW"/>
</dbReference>
<feature type="domain" description="ABM" evidence="1">
    <location>
        <begin position="6"/>
        <end position="95"/>
    </location>
</feature>
<dbReference type="PROSITE" id="PS51725">
    <property type="entry name" value="ABM"/>
    <property type="match status" value="1"/>
</dbReference>
<evidence type="ECO:0000259" key="1">
    <source>
        <dbReference type="PROSITE" id="PS51725"/>
    </source>
</evidence>
<keyword evidence="3" id="KW-1185">Reference proteome</keyword>
<organism evidence="2 3">
    <name type="scientific">Propionispora vibrioides</name>
    <dbReference type="NCBI Taxonomy" id="112903"/>
    <lineage>
        <taxon>Bacteria</taxon>
        <taxon>Bacillati</taxon>
        <taxon>Bacillota</taxon>
        <taxon>Negativicutes</taxon>
        <taxon>Selenomonadales</taxon>
        <taxon>Sporomusaceae</taxon>
        <taxon>Propionispora</taxon>
    </lineage>
</organism>
<dbReference type="InterPro" id="IPR050744">
    <property type="entry name" value="AI-2_Isomerase_LsrG"/>
</dbReference>